<feature type="compositionally biased region" description="Basic and acidic residues" evidence="1">
    <location>
        <begin position="47"/>
        <end position="60"/>
    </location>
</feature>
<gene>
    <name evidence="2" type="ORF">AA314_04557</name>
</gene>
<reference evidence="2 3" key="1">
    <citation type="submission" date="2015-05" db="EMBL/GenBank/DDBJ databases">
        <title>Genome assembly of Archangium gephyra DSM 2261.</title>
        <authorList>
            <person name="Sharma G."/>
            <person name="Subramanian S."/>
        </authorList>
    </citation>
    <scope>NUCLEOTIDE SEQUENCE [LARGE SCALE GENOMIC DNA]</scope>
    <source>
        <strain evidence="2 3">DSM 2261</strain>
    </source>
</reference>
<sequence>MFYSGHCLRPNHPPLAMAGKSEQGSECPFAKPDSKPCLSSEVGEGPTCREEISRRREGSG</sequence>
<name>A0AAC8Q990_9BACT</name>
<proteinExistence type="predicted"/>
<dbReference type="Proteomes" id="UP000035579">
    <property type="component" value="Chromosome"/>
</dbReference>
<dbReference type="AlphaFoldDB" id="A0AAC8Q990"/>
<accession>A0AAC8Q990</accession>
<evidence type="ECO:0000256" key="1">
    <source>
        <dbReference type="SAM" id="MobiDB-lite"/>
    </source>
</evidence>
<protein>
    <submittedName>
        <fullName evidence="2">Uncharacterized protein</fullName>
    </submittedName>
</protein>
<dbReference type="EMBL" id="CP011509">
    <property type="protein sequence ID" value="AKJ02931.1"/>
    <property type="molecule type" value="Genomic_DNA"/>
</dbReference>
<evidence type="ECO:0000313" key="3">
    <source>
        <dbReference type="Proteomes" id="UP000035579"/>
    </source>
</evidence>
<evidence type="ECO:0000313" key="2">
    <source>
        <dbReference type="EMBL" id="AKJ02931.1"/>
    </source>
</evidence>
<feature type="region of interest" description="Disordered" evidence="1">
    <location>
        <begin position="1"/>
        <end position="60"/>
    </location>
</feature>
<dbReference type="KEGG" id="age:AA314_04557"/>
<organism evidence="2 3">
    <name type="scientific">Archangium gephyra</name>
    <dbReference type="NCBI Taxonomy" id="48"/>
    <lineage>
        <taxon>Bacteria</taxon>
        <taxon>Pseudomonadati</taxon>
        <taxon>Myxococcota</taxon>
        <taxon>Myxococcia</taxon>
        <taxon>Myxococcales</taxon>
        <taxon>Cystobacterineae</taxon>
        <taxon>Archangiaceae</taxon>
        <taxon>Archangium</taxon>
    </lineage>
</organism>